<dbReference type="InterPro" id="IPR013083">
    <property type="entry name" value="Znf_RING/FYVE/PHD"/>
</dbReference>
<dbReference type="Pfam" id="PF02148">
    <property type="entry name" value="zf-UBP"/>
    <property type="match status" value="1"/>
</dbReference>
<dbReference type="PROSITE" id="PS00972">
    <property type="entry name" value="USP_1"/>
    <property type="match status" value="1"/>
</dbReference>
<feature type="region of interest" description="Disordered" evidence="6">
    <location>
        <begin position="698"/>
        <end position="742"/>
    </location>
</feature>
<feature type="domain" description="UBP-type" evidence="8">
    <location>
        <begin position="228"/>
        <end position="322"/>
    </location>
</feature>
<feature type="compositionally biased region" description="Basic and acidic residues" evidence="6">
    <location>
        <begin position="703"/>
        <end position="742"/>
    </location>
</feature>
<evidence type="ECO:0000256" key="3">
    <source>
        <dbReference type="ARBA" id="ARBA00022771"/>
    </source>
</evidence>
<dbReference type="GO" id="GO:0016579">
    <property type="term" value="P:protein deubiquitination"/>
    <property type="evidence" value="ECO:0007669"/>
    <property type="project" value="InterPro"/>
</dbReference>
<evidence type="ECO:0000259" key="8">
    <source>
        <dbReference type="PROSITE" id="PS50271"/>
    </source>
</evidence>
<dbReference type="GO" id="GO:0005829">
    <property type="term" value="C:cytosol"/>
    <property type="evidence" value="ECO:0007669"/>
    <property type="project" value="TreeGrafter"/>
</dbReference>
<evidence type="ECO:0000256" key="1">
    <source>
        <dbReference type="ARBA" id="ARBA00009085"/>
    </source>
</evidence>
<dbReference type="GO" id="GO:0005634">
    <property type="term" value="C:nucleus"/>
    <property type="evidence" value="ECO:0007669"/>
    <property type="project" value="TreeGrafter"/>
</dbReference>
<name>A0A6G0TTH0_APHGL</name>
<evidence type="ECO:0000256" key="6">
    <source>
        <dbReference type="SAM" id="MobiDB-lite"/>
    </source>
</evidence>
<dbReference type="InterPro" id="IPR050164">
    <property type="entry name" value="Peptidase_C19"/>
</dbReference>
<keyword evidence="2" id="KW-0479">Metal-binding</keyword>
<dbReference type="EMBL" id="VYZN01000016">
    <property type="protein sequence ID" value="KAE9538572.1"/>
    <property type="molecule type" value="Genomic_DNA"/>
</dbReference>
<dbReference type="PANTHER" id="PTHR24006">
    <property type="entry name" value="UBIQUITIN CARBOXYL-TERMINAL HYDROLASE"/>
    <property type="match status" value="1"/>
</dbReference>
<evidence type="ECO:0000256" key="2">
    <source>
        <dbReference type="ARBA" id="ARBA00022723"/>
    </source>
</evidence>
<reference evidence="9 10" key="1">
    <citation type="submission" date="2019-08" db="EMBL/GenBank/DDBJ databases">
        <title>The genome of the soybean aphid Biotype 1, its phylome, world population structure and adaptation to the North American continent.</title>
        <authorList>
            <person name="Giordano R."/>
            <person name="Donthu R.K."/>
            <person name="Hernandez A.G."/>
            <person name="Wright C.L."/>
            <person name="Zimin A.V."/>
        </authorList>
    </citation>
    <scope>NUCLEOTIDE SEQUENCE [LARGE SCALE GENOMIC DNA]</scope>
    <source>
        <tissue evidence="9">Whole aphids</tissue>
    </source>
</reference>
<dbReference type="SUPFAM" id="SSF54001">
    <property type="entry name" value="Cysteine proteinases"/>
    <property type="match status" value="1"/>
</dbReference>
<organism evidence="9 10">
    <name type="scientific">Aphis glycines</name>
    <name type="common">Soybean aphid</name>
    <dbReference type="NCBI Taxonomy" id="307491"/>
    <lineage>
        <taxon>Eukaryota</taxon>
        <taxon>Metazoa</taxon>
        <taxon>Ecdysozoa</taxon>
        <taxon>Arthropoda</taxon>
        <taxon>Hexapoda</taxon>
        <taxon>Insecta</taxon>
        <taxon>Pterygota</taxon>
        <taxon>Neoptera</taxon>
        <taxon>Paraneoptera</taxon>
        <taxon>Hemiptera</taxon>
        <taxon>Sternorrhyncha</taxon>
        <taxon>Aphidomorpha</taxon>
        <taxon>Aphidoidea</taxon>
        <taxon>Aphididae</taxon>
        <taxon>Aphidini</taxon>
        <taxon>Aphis</taxon>
        <taxon>Aphis</taxon>
    </lineage>
</organism>
<feature type="compositionally biased region" description="Gly residues" evidence="6">
    <location>
        <begin position="56"/>
        <end position="65"/>
    </location>
</feature>
<dbReference type="InterPro" id="IPR001607">
    <property type="entry name" value="Znf_UBP"/>
</dbReference>
<protein>
    <submittedName>
        <fullName evidence="9">Uncharacterized protein</fullName>
    </submittedName>
</protein>
<keyword evidence="10" id="KW-1185">Reference proteome</keyword>
<dbReference type="InterPro" id="IPR038765">
    <property type="entry name" value="Papain-like_cys_pep_sf"/>
</dbReference>
<proteinExistence type="inferred from homology"/>
<dbReference type="SUPFAM" id="SSF57850">
    <property type="entry name" value="RING/U-box"/>
    <property type="match status" value="1"/>
</dbReference>
<feature type="region of interest" description="Disordered" evidence="6">
    <location>
        <begin position="52"/>
        <end position="81"/>
    </location>
</feature>
<feature type="domain" description="USP" evidence="7">
    <location>
        <begin position="347"/>
        <end position="670"/>
    </location>
</feature>
<comment type="similarity">
    <text evidence="1">Belongs to the peptidase C19 family.</text>
</comment>
<dbReference type="GO" id="GO:0004843">
    <property type="term" value="F:cysteine-type deubiquitinase activity"/>
    <property type="evidence" value="ECO:0007669"/>
    <property type="project" value="InterPro"/>
</dbReference>
<dbReference type="Gene3D" id="3.30.40.10">
    <property type="entry name" value="Zinc/RING finger domain, C3HC4 (zinc finger)"/>
    <property type="match status" value="1"/>
</dbReference>
<dbReference type="AlphaFoldDB" id="A0A6G0TTH0"/>
<dbReference type="PROSITE" id="PS50235">
    <property type="entry name" value="USP_3"/>
    <property type="match status" value="1"/>
</dbReference>
<dbReference type="PANTHER" id="PTHR24006:SF937">
    <property type="entry name" value="UBIQUITIN CARBOXYL-TERMINAL HYDROLASE"/>
    <property type="match status" value="1"/>
</dbReference>
<keyword evidence="4" id="KW-0862">Zinc</keyword>
<dbReference type="OrthoDB" id="47475at2759"/>
<evidence type="ECO:0000313" key="9">
    <source>
        <dbReference type="EMBL" id="KAE9538572.1"/>
    </source>
</evidence>
<feature type="non-terminal residue" evidence="9">
    <location>
        <position position="1"/>
    </location>
</feature>
<comment type="caution">
    <text evidence="9">The sequence shown here is derived from an EMBL/GenBank/DDBJ whole genome shotgun (WGS) entry which is preliminary data.</text>
</comment>
<dbReference type="InterPro" id="IPR028889">
    <property type="entry name" value="USP"/>
</dbReference>
<evidence type="ECO:0000256" key="5">
    <source>
        <dbReference type="PROSITE-ProRule" id="PRU00502"/>
    </source>
</evidence>
<keyword evidence="3 5" id="KW-0863">Zinc-finger</keyword>
<evidence type="ECO:0000256" key="4">
    <source>
        <dbReference type="ARBA" id="ARBA00022833"/>
    </source>
</evidence>
<dbReference type="Pfam" id="PF00443">
    <property type="entry name" value="UCH"/>
    <property type="match status" value="1"/>
</dbReference>
<evidence type="ECO:0000313" key="10">
    <source>
        <dbReference type="Proteomes" id="UP000475862"/>
    </source>
</evidence>
<dbReference type="Proteomes" id="UP000475862">
    <property type="component" value="Unassembled WGS sequence"/>
</dbReference>
<dbReference type="Gene3D" id="3.90.70.10">
    <property type="entry name" value="Cysteine proteinases"/>
    <property type="match status" value="1"/>
</dbReference>
<evidence type="ECO:0000259" key="7">
    <source>
        <dbReference type="PROSITE" id="PS50235"/>
    </source>
</evidence>
<sequence>VSEVNQLRSTVQQKCSLLVTIIKEQQLGWGKLSAYRVPGELPWKNSLLMSSPPVNGRGGGDGGDCGISRAKDHGSRGVGRPHSVGRRIALGRWVDEVATAVALSVVRSARAIRSSSVCVMSDNSDGNRLSRRYDVYHSSGTSAVVDTPSVQLQTTAEYKTLADKSSNDILSEYLLLELGQSKKEIFNYVHLSQSMRITNINIVGCEHLLQSKNEELLNNYRIVHLNFISCQSDDSIRAKKKLASCHECKFEGARLLSCLYCVCFACPTHFLEHFKSTQHSFGINLTFSHIFCAHCDDYTYDGEIMTLANTLNKELYCYKNKSLQTKDIVLLRKSKEIEYIDSATPVPGFINLGNTCFLNSVLQVLMHTPMLRNYVLSDQHICPFLKEPSRCITCEIGRIYQQSYMLQVNVISLQKLLKIFWDNTWYMASALQHDAHECFIAILDIIHKQAIIQNENDKDIKHLENCQCIIHKIFKGVLQSDIVCQSCNNVSSKIDIINDIPIYFSMDEKGKYPTNITLTACLEQFGQIELLNDLDCTNCQTKKLSTKQLILKHLPVVLCFILKRFGQPSDNVSNKITTFVEFPETLDMNKFIKKKTVTGSAFIDECFASRESIYKLYAVICHEGLLNGGHYLSYIQHMGHWYQCNDNVVRLVQFEDILRNKKKLLNTILHSKVINTQLEVELVLSCLGVDSGQTLPKSLRAINKKDHEDRDDHKNRNDHENRDDHKNTHDQKYKDDKNKNDQIHRVDHKIKEVMPSSIGPLILQFTQLEESNFKNQFFITRSSFQIVCSHLMQEYGSMAYKRTEIDVEKQLLVALTYLGTVLSYKEIGSKFNIAISTAHKCVNDVTNALFKRMAELIYWPINQQADAEIKAFNEMPGNNFPGILGVIGMVDLKKTCTANPSKHTKDGSSIAIQCVCNNRYQFYNVFTSYLLKSSVTTSTFLESPLAEMILNDPDTLFPNSCTHIIGQCCFPLLPNLMTPFSGDTCNTTSQNIYNDAIEVPLNIIKLAFGKLLGRFKRLLCLDLWGQDKFAILIFAACCLHNLCLGNNDDIQCPPYECCTFKCDYYDEYSVQKRREICSKIKS</sequence>
<accession>A0A6G0TTH0</accession>
<dbReference type="GO" id="GO:0008270">
    <property type="term" value="F:zinc ion binding"/>
    <property type="evidence" value="ECO:0007669"/>
    <property type="project" value="UniProtKB-KW"/>
</dbReference>
<dbReference type="InterPro" id="IPR018200">
    <property type="entry name" value="USP_CS"/>
</dbReference>
<dbReference type="InterPro" id="IPR001394">
    <property type="entry name" value="Peptidase_C19_UCH"/>
</dbReference>
<dbReference type="PROSITE" id="PS00973">
    <property type="entry name" value="USP_2"/>
    <property type="match status" value="1"/>
</dbReference>
<dbReference type="PROSITE" id="PS50271">
    <property type="entry name" value="ZF_UBP"/>
    <property type="match status" value="1"/>
</dbReference>
<gene>
    <name evidence="9" type="ORF">AGLY_005671</name>
</gene>